<proteinExistence type="predicted"/>
<dbReference type="PROSITE" id="PS50297">
    <property type="entry name" value="ANK_REP_REGION"/>
    <property type="match status" value="1"/>
</dbReference>
<dbReference type="EMBL" id="JADGJQ010000129">
    <property type="protein sequence ID" value="KAJ3168046.1"/>
    <property type="molecule type" value="Genomic_DNA"/>
</dbReference>
<dbReference type="PANTHER" id="PTHR24188">
    <property type="entry name" value="ANKYRIN REPEAT PROTEIN"/>
    <property type="match status" value="1"/>
</dbReference>
<dbReference type="AlphaFoldDB" id="A0AAD5TCF0"/>
<dbReference type="InterPro" id="IPR036770">
    <property type="entry name" value="Ankyrin_rpt-contain_sf"/>
</dbReference>
<dbReference type="PROSITE" id="PS50088">
    <property type="entry name" value="ANK_REPEAT"/>
    <property type="match status" value="5"/>
</dbReference>
<dbReference type="Gene3D" id="1.25.40.20">
    <property type="entry name" value="Ankyrin repeat-containing domain"/>
    <property type="match status" value="3"/>
</dbReference>
<evidence type="ECO:0000256" key="3">
    <source>
        <dbReference type="PROSITE-ProRule" id="PRU00023"/>
    </source>
</evidence>
<dbReference type="PANTHER" id="PTHR24188:SF29">
    <property type="entry name" value="GH09064P"/>
    <property type="match status" value="1"/>
</dbReference>
<feature type="repeat" description="ANK" evidence="3">
    <location>
        <begin position="259"/>
        <end position="291"/>
    </location>
</feature>
<keyword evidence="5" id="KW-1185">Reference proteome</keyword>
<feature type="repeat" description="ANK" evidence="3">
    <location>
        <begin position="365"/>
        <end position="397"/>
    </location>
</feature>
<dbReference type="InterPro" id="IPR002110">
    <property type="entry name" value="Ankyrin_rpt"/>
</dbReference>
<gene>
    <name evidence="4" type="ORF">HDU87_001275</name>
</gene>
<evidence type="ECO:0000256" key="1">
    <source>
        <dbReference type="ARBA" id="ARBA00022737"/>
    </source>
</evidence>
<evidence type="ECO:0008006" key="6">
    <source>
        <dbReference type="Google" id="ProtNLM"/>
    </source>
</evidence>
<name>A0AAD5TCF0_9FUNG</name>
<keyword evidence="2 3" id="KW-0040">ANK repeat</keyword>
<dbReference type="SUPFAM" id="SSF48403">
    <property type="entry name" value="Ankyrin repeat"/>
    <property type="match status" value="2"/>
</dbReference>
<dbReference type="Proteomes" id="UP001212152">
    <property type="component" value="Unassembled WGS sequence"/>
</dbReference>
<dbReference type="Pfam" id="PF12796">
    <property type="entry name" value="Ank_2"/>
    <property type="match status" value="2"/>
</dbReference>
<evidence type="ECO:0000313" key="4">
    <source>
        <dbReference type="EMBL" id="KAJ3168046.1"/>
    </source>
</evidence>
<evidence type="ECO:0000256" key="2">
    <source>
        <dbReference type="ARBA" id="ARBA00023043"/>
    </source>
</evidence>
<feature type="repeat" description="ANK" evidence="3">
    <location>
        <begin position="395"/>
        <end position="427"/>
    </location>
</feature>
<comment type="caution">
    <text evidence="4">The sequence shown here is derived from an EMBL/GenBank/DDBJ whole genome shotgun (WGS) entry which is preliminary data.</text>
</comment>
<sequence>MTISTLPPELVAYIASYTNNCTASRIRQACSILYQRITVNDLVKRKIYDLKASSNAISLCARTSWPGLEKIEVDRDGMYNFLRAPQSPHSQSSNYVLRAVQELLKAGFDVNADYGGALRAAASRGDLQVCFLLIASGAGVNLRAPKNLCRNGCIIGEFTALEQAAANGNAGLIPLLLGAGASLHAFHNMALRVACSRGFGAIVDELIAAGASASHGENVPFVESWKMLHRPLQVASSAGHADIVAALIANGAQVNDGDEDERPLQLAAAAGHVDVCRLLLQAGANLAVTRAKQWQNHGDEVGEEMNALSRAIRLGHFGVARTLLDAGADHAAKDEALHVAATHGQIVMVADLLARGCNVTPRARKAQCPLRAGAANGHHKVVALLLEAGANAGKNRNAALCAAVSAGHTSIISILISAGASPSARGSVALLRAVEGRHFQAVRRLIRIGADPGHRSGRILQEAATSGDVRIIVEFLHWAACQSDNLTVLKPLVLGLASIICQKSPDEMELAEWGPANWCTSSSIIT</sequence>
<dbReference type="SMART" id="SM00248">
    <property type="entry name" value="ANK"/>
    <property type="match status" value="10"/>
</dbReference>
<evidence type="ECO:0000313" key="5">
    <source>
        <dbReference type="Proteomes" id="UP001212152"/>
    </source>
</evidence>
<accession>A0AAD5TCF0</accession>
<feature type="repeat" description="ANK" evidence="3">
    <location>
        <begin position="227"/>
        <end position="259"/>
    </location>
</feature>
<keyword evidence="1" id="KW-0677">Repeat</keyword>
<reference evidence="4" key="1">
    <citation type="submission" date="2020-05" db="EMBL/GenBank/DDBJ databases">
        <title>Phylogenomic resolution of chytrid fungi.</title>
        <authorList>
            <person name="Stajich J.E."/>
            <person name="Amses K."/>
            <person name="Simmons R."/>
            <person name="Seto K."/>
            <person name="Myers J."/>
            <person name="Bonds A."/>
            <person name="Quandt C.A."/>
            <person name="Barry K."/>
            <person name="Liu P."/>
            <person name="Grigoriev I."/>
            <person name="Longcore J.E."/>
            <person name="James T.Y."/>
        </authorList>
    </citation>
    <scope>NUCLEOTIDE SEQUENCE</scope>
    <source>
        <strain evidence="4">JEL0379</strain>
    </source>
</reference>
<protein>
    <recommendedName>
        <fullName evidence="6">Ankyrin repeat protein</fullName>
    </recommendedName>
</protein>
<feature type="repeat" description="ANK" evidence="3">
    <location>
        <begin position="303"/>
        <end position="335"/>
    </location>
</feature>
<organism evidence="4 5">
    <name type="scientific">Geranomyces variabilis</name>
    <dbReference type="NCBI Taxonomy" id="109894"/>
    <lineage>
        <taxon>Eukaryota</taxon>
        <taxon>Fungi</taxon>
        <taxon>Fungi incertae sedis</taxon>
        <taxon>Chytridiomycota</taxon>
        <taxon>Chytridiomycota incertae sedis</taxon>
        <taxon>Chytridiomycetes</taxon>
        <taxon>Spizellomycetales</taxon>
        <taxon>Powellomycetaceae</taxon>
        <taxon>Geranomyces</taxon>
    </lineage>
</organism>